<keyword evidence="3" id="KW-1185">Reference proteome</keyword>
<evidence type="ECO:0000313" key="2">
    <source>
        <dbReference type="EMBL" id="RMB11737.1"/>
    </source>
</evidence>
<keyword evidence="1" id="KW-0472">Membrane</keyword>
<dbReference type="RefSeq" id="WP_170163527.1">
    <property type="nucleotide sequence ID" value="NZ_REFR01000009.1"/>
</dbReference>
<evidence type="ECO:0000256" key="1">
    <source>
        <dbReference type="SAM" id="Phobius"/>
    </source>
</evidence>
<name>A0A3M0CS40_9PROT</name>
<dbReference type="Proteomes" id="UP000271227">
    <property type="component" value="Unassembled WGS sequence"/>
</dbReference>
<dbReference type="InParanoid" id="A0A3M0CS40"/>
<protein>
    <submittedName>
        <fullName evidence="2">Uncharacterized protein</fullName>
    </submittedName>
</protein>
<gene>
    <name evidence="2" type="ORF">BXY39_0219</name>
</gene>
<accession>A0A3M0CS40</accession>
<evidence type="ECO:0000313" key="3">
    <source>
        <dbReference type="Proteomes" id="UP000271227"/>
    </source>
</evidence>
<keyword evidence="1" id="KW-0812">Transmembrane</keyword>
<feature type="transmembrane region" description="Helical" evidence="1">
    <location>
        <begin position="28"/>
        <end position="49"/>
    </location>
</feature>
<dbReference type="AlphaFoldDB" id="A0A3M0CS40"/>
<comment type="caution">
    <text evidence="2">The sequence shown here is derived from an EMBL/GenBank/DDBJ whole genome shotgun (WGS) entry which is preliminary data.</text>
</comment>
<dbReference type="EMBL" id="REFR01000009">
    <property type="protein sequence ID" value="RMB11737.1"/>
    <property type="molecule type" value="Genomic_DNA"/>
</dbReference>
<keyword evidence="1" id="KW-1133">Transmembrane helix</keyword>
<reference evidence="2 3" key="1">
    <citation type="submission" date="2018-10" db="EMBL/GenBank/DDBJ databases">
        <title>Genomic Encyclopedia of Archaeal and Bacterial Type Strains, Phase II (KMG-II): from individual species to whole genera.</title>
        <authorList>
            <person name="Goeker M."/>
        </authorList>
    </citation>
    <scope>NUCLEOTIDE SEQUENCE [LARGE SCALE GENOMIC DNA]</scope>
    <source>
        <strain evidence="2 3">DSM 25217</strain>
    </source>
</reference>
<sequence>MTPRRSTAHRAKAIATTRSVQTGAYARLAGLTGGGLLLLVLLIAAGRLIGP</sequence>
<organism evidence="2 3">
    <name type="scientific">Eilatimonas milleporae</name>
    <dbReference type="NCBI Taxonomy" id="911205"/>
    <lineage>
        <taxon>Bacteria</taxon>
        <taxon>Pseudomonadati</taxon>
        <taxon>Pseudomonadota</taxon>
        <taxon>Alphaproteobacteria</taxon>
        <taxon>Kordiimonadales</taxon>
        <taxon>Kordiimonadaceae</taxon>
        <taxon>Eilatimonas</taxon>
    </lineage>
</organism>
<proteinExistence type="predicted"/>